<proteinExistence type="inferred from homology"/>
<dbReference type="GO" id="GO:0020037">
    <property type="term" value="F:heme binding"/>
    <property type="evidence" value="ECO:0007669"/>
    <property type="project" value="InterPro"/>
</dbReference>
<evidence type="ECO:0000256" key="5">
    <source>
        <dbReference type="PROSITE-ProRule" id="PRU00284"/>
    </source>
</evidence>
<evidence type="ECO:0000256" key="4">
    <source>
        <dbReference type="ARBA" id="ARBA00029447"/>
    </source>
</evidence>
<dbReference type="SMART" id="SM00283">
    <property type="entry name" value="MA"/>
    <property type="match status" value="1"/>
</dbReference>
<keyword evidence="2" id="KW-0997">Cell inner membrane</keyword>
<keyword evidence="9" id="KW-1185">Reference proteome</keyword>
<evidence type="ECO:0000256" key="2">
    <source>
        <dbReference type="ARBA" id="ARBA00022519"/>
    </source>
</evidence>
<dbReference type="CDD" id="cd01068">
    <property type="entry name" value="globin_sensor"/>
    <property type="match status" value="1"/>
</dbReference>
<comment type="subcellular location">
    <subcellularLocation>
        <location evidence="1">Cell inner membrane</location>
        <topology evidence="1">Multi-pass membrane protein</topology>
    </subcellularLocation>
</comment>
<dbReference type="SUPFAM" id="SSF46458">
    <property type="entry name" value="Globin-like"/>
    <property type="match status" value="1"/>
</dbReference>
<keyword evidence="2" id="KW-1003">Cell membrane</keyword>
<evidence type="ECO:0000259" key="7">
    <source>
        <dbReference type="PROSITE" id="PS50192"/>
    </source>
</evidence>
<accession>A0A0F3ITF0</accession>
<dbReference type="GO" id="GO:0007165">
    <property type="term" value="P:signal transduction"/>
    <property type="evidence" value="ECO:0007669"/>
    <property type="project" value="UniProtKB-KW"/>
</dbReference>
<dbReference type="PANTHER" id="PTHR32089">
    <property type="entry name" value="METHYL-ACCEPTING CHEMOTAXIS PROTEIN MCPB"/>
    <property type="match status" value="1"/>
</dbReference>
<dbReference type="GO" id="GO:0004888">
    <property type="term" value="F:transmembrane signaling receptor activity"/>
    <property type="evidence" value="ECO:0007669"/>
    <property type="project" value="InterPro"/>
</dbReference>
<feature type="domain" description="T-SNARE coiled-coil homology" evidence="7">
    <location>
        <begin position="347"/>
        <end position="409"/>
    </location>
</feature>
<protein>
    <recommendedName>
        <fullName evidence="10">Methyl-accepting transducer domain-containing protein</fullName>
    </recommendedName>
</protein>
<dbReference type="PRINTS" id="PR00260">
    <property type="entry name" value="CHEMTRNSDUCR"/>
</dbReference>
<evidence type="ECO:0008006" key="10">
    <source>
        <dbReference type="Google" id="ProtNLM"/>
    </source>
</evidence>
<evidence type="ECO:0000256" key="1">
    <source>
        <dbReference type="ARBA" id="ARBA00004429"/>
    </source>
</evidence>
<reference evidence="8 9" key="1">
    <citation type="submission" date="2015-03" db="EMBL/GenBank/DDBJ databases">
        <title>Draft genome sequence of Elstera litoralis.</title>
        <authorList>
            <person name="Rahalkar M.C."/>
            <person name="Dhakephalkar P.K."/>
            <person name="Pore S.D."/>
            <person name="Arora P."/>
            <person name="Kapse N.G."/>
            <person name="Pandit P.S."/>
        </authorList>
    </citation>
    <scope>NUCLEOTIDE SEQUENCE [LARGE SCALE GENOMIC DNA]</scope>
    <source>
        <strain evidence="8 9">Dia-1</strain>
    </source>
</reference>
<dbReference type="InterPro" id="IPR004090">
    <property type="entry name" value="Chemotax_Me-accpt_rcpt"/>
</dbReference>
<evidence type="ECO:0000313" key="9">
    <source>
        <dbReference type="Proteomes" id="UP000033774"/>
    </source>
</evidence>
<evidence type="ECO:0000259" key="6">
    <source>
        <dbReference type="PROSITE" id="PS50111"/>
    </source>
</evidence>
<comment type="similarity">
    <text evidence="4">Belongs to the methyl-accepting chemotaxis (MCP) protein family.</text>
</comment>
<dbReference type="EMBL" id="LAJY01000423">
    <property type="protein sequence ID" value="KJV08874.1"/>
    <property type="molecule type" value="Genomic_DNA"/>
</dbReference>
<dbReference type="Pfam" id="PF00015">
    <property type="entry name" value="MCPsignal"/>
    <property type="match status" value="1"/>
</dbReference>
<organism evidence="8 9">
    <name type="scientific">Elstera litoralis</name>
    <dbReference type="NCBI Taxonomy" id="552518"/>
    <lineage>
        <taxon>Bacteria</taxon>
        <taxon>Pseudomonadati</taxon>
        <taxon>Pseudomonadota</taxon>
        <taxon>Alphaproteobacteria</taxon>
        <taxon>Rhodospirillales</taxon>
        <taxon>Rhodospirillaceae</taxon>
        <taxon>Elstera</taxon>
    </lineage>
</organism>
<dbReference type="PROSITE" id="PS50192">
    <property type="entry name" value="T_SNARE"/>
    <property type="match status" value="1"/>
</dbReference>
<sequence>MHDITKIFINAAQTRDERLHFLNISSDINETLQHVRALIIPHLPEIVDIFYNHLSKFSKLNAMLGGPSRIAQLKKTQIEHWTALLSGKYDDEFFRRAVRIGLAHAKIGLEPRWYLGGYCLVQSHLDALLVKLIRWNREKLARSLDVLHRVIYLDMDLAVSVYIDRLEEQTHEARLQIAGSLDGRVKDVIGALRTSTADMERTASQVSAAADQTLTQTATVTAASHQAASNVEAVAAAASELTASIHEIGRQVAQSARIAAQGAEEAKQTDIKVQGLADAAQRIGEVVRLINDIAGQTNLLALNATIEAARAGEAGKGFAVVASEVKNLASQTARATEEITQQIQAIQAATDETVDVIHGIGRTISQLNEVASTISAAVEEQGAATNEIARNVQQAATSSATVNTNVEGVMTAAKVTAQAAQSVLEASRTIGGETTTLNSAVAQFLTEMRGDRS</sequence>
<dbReference type="SUPFAM" id="SSF58104">
    <property type="entry name" value="Methyl-accepting chemotaxis protein (MCP) signaling domain"/>
    <property type="match status" value="1"/>
</dbReference>
<dbReference type="PROSITE" id="PS50111">
    <property type="entry name" value="CHEMOTAXIS_TRANSDUC_2"/>
    <property type="match status" value="1"/>
</dbReference>
<dbReference type="RefSeq" id="WP_045776568.1">
    <property type="nucleotide sequence ID" value="NZ_LAJY01000423.1"/>
</dbReference>
<dbReference type="Pfam" id="PF11563">
    <property type="entry name" value="Protoglobin"/>
    <property type="match status" value="1"/>
</dbReference>
<dbReference type="InterPro" id="IPR000727">
    <property type="entry name" value="T_SNARE_dom"/>
</dbReference>
<dbReference type="GO" id="GO:0005886">
    <property type="term" value="C:plasma membrane"/>
    <property type="evidence" value="ECO:0007669"/>
    <property type="project" value="UniProtKB-SubCell"/>
</dbReference>
<dbReference type="InterPro" id="IPR009050">
    <property type="entry name" value="Globin-like_sf"/>
</dbReference>
<dbReference type="InterPro" id="IPR004089">
    <property type="entry name" value="MCPsignal_dom"/>
</dbReference>
<dbReference type="InterPro" id="IPR012292">
    <property type="entry name" value="Globin/Proto"/>
</dbReference>
<dbReference type="Gene3D" id="1.10.287.950">
    <property type="entry name" value="Methyl-accepting chemotaxis protein"/>
    <property type="match status" value="1"/>
</dbReference>
<dbReference type="PATRIC" id="fig|552518.3.peg.2806"/>
<feature type="domain" description="Methyl-accepting transducer" evidence="6">
    <location>
        <begin position="195"/>
        <end position="417"/>
    </location>
</feature>
<dbReference type="Proteomes" id="UP000033774">
    <property type="component" value="Unassembled WGS sequence"/>
</dbReference>
<dbReference type="PANTHER" id="PTHR32089:SF112">
    <property type="entry name" value="LYSOZYME-LIKE PROTEIN-RELATED"/>
    <property type="match status" value="1"/>
</dbReference>
<dbReference type="InterPro" id="IPR044398">
    <property type="entry name" value="Globin-sensor_dom"/>
</dbReference>
<name>A0A0F3ITF0_9PROT</name>
<comment type="caution">
    <text evidence="8">The sequence shown here is derived from an EMBL/GenBank/DDBJ whole genome shotgun (WGS) entry which is preliminary data.</text>
</comment>
<dbReference type="AlphaFoldDB" id="A0A0F3ITF0"/>
<evidence type="ECO:0000313" key="8">
    <source>
        <dbReference type="EMBL" id="KJV08874.1"/>
    </source>
</evidence>
<keyword evidence="2" id="KW-0472">Membrane</keyword>
<dbReference type="GO" id="GO:0019825">
    <property type="term" value="F:oxygen binding"/>
    <property type="evidence" value="ECO:0007669"/>
    <property type="project" value="InterPro"/>
</dbReference>
<dbReference type="InterPro" id="IPR039379">
    <property type="entry name" value="Protoglobin_sensor_dom"/>
</dbReference>
<dbReference type="GO" id="GO:0006935">
    <property type="term" value="P:chemotaxis"/>
    <property type="evidence" value="ECO:0007669"/>
    <property type="project" value="InterPro"/>
</dbReference>
<gene>
    <name evidence="8" type="ORF">VZ95_14940</name>
</gene>
<keyword evidence="3 5" id="KW-0807">Transducer</keyword>
<dbReference type="Gene3D" id="1.10.490.10">
    <property type="entry name" value="Globins"/>
    <property type="match status" value="1"/>
</dbReference>
<evidence type="ECO:0000256" key="3">
    <source>
        <dbReference type="ARBA" id="ARBA00023224"/>
    </source>
</evidence>